<dbReference type="InterPro" id="IPR055298">
    <property type="entry name" value="AtLOH3-like"/>
</dbReference>
<evidence type="ECO:0000259" key="1">
    <source>
        <dbReference type="SMART" id="SM00597"/>
    </source>
</evidence>
<dbReference type="STRING" id="74649.A0A2P6QI88"/>
<accession>A0A2P6QI88</accession>
<keyword evidence="3" id="KW-1185">Reference proteome</keyword>
<feature type="domain" description="TTF-type" evidence="1">
    <location>
        <begin position="124"/>
        <end position="209"/>
    </location>
</feature>
<evidence type="ECO:0000313" key="2">
    <source>
        <dbReference type="EMBL" id="PRQ33884.1"/>
    </source>
</evidence>
<comment type="caution">
    <text evidence="2">The sequence shown here is derived from an EMBL/GenBank/DDBJ whole genome shotgun (WGS) entry which is preliminary data.</text>
</comment>
<gene>
    <name evidence="2" type="ORF">RchiOBHm_Chr5g0062621</name>
</gene>
<dbReference type="PANTHER" id="PTHR11697">
    <property type="entry name" value="GENERAL TRANSCRIPTION FACTOR 2-RELATED ZINC FINGER PROTEIN"/>
    <property type="match status" value="1"/>
</dbReference>
<evidence type="ECO:0000313" key="3">
    <source>
        <dbReference type="Proteomes" id="UP000238479"/>
    </source>
</evidence>
<dbReference type="InterPro" id="IPR006580">
    <property type="entry name" value="Znf_TTF"/>
</dbReference>
<protein>
    <submittedName>
        <fullName evidence="2">Putative transcription factor and/or regulators TTF-type(Zn) family</fullName>
    </submittedName>
</protein>
<dbReference type="OMA" id="QVAKHNE"/>
<sequence>MSSQKETTQLRHSQPPHCDLFRISWSRIVLWLWTVADAHCEKLKMERFFKRTSNELSSPLIESERSKQSWVEIDLANLPSDPGERTKISDYHPDIRDQIRREYLLRGPCQPRNHQFVQTQCGEGKRRCVSDWFNDFPNWLEYSVAKDAAFCLCCYLFKSNVGEQGGGDCFTENSSNQGNFLQLLQFLVDHNDEVRAVALKNAPANLRLTSPRIQKDIVNATAVETTNVIMRNMGDAFFSILVDESRDVSVKEQMAVTFRYVDKNGCVIESFIGIEHVASTTAISLKKAIDALFCKHGLSFSRLRGQGYDGASNMSGELNGLKTLILKENSSAFYVHCFAHQLQLALVGVAKKHEIQALKVIEALKVGELTSGHGLNQETEIKGSCDTRWSSHYGTLLNFTVMFSSIIDVLDEIAFDKVSSDQKHEAFISLKLLQSFDFIFSLHLMRIILGITHELSQALQKDDQDIVNAMDLVKVCKRKFQTFRESGWLSLFEQVVLFCGKENISVPNMDDQYVCPGKSRRRAPEMTNMHYYRFDFFCAVIDFQLQELDNRFSEATTELLLCLASLSPNYSFATYNTQSLMRLAELYPHDFSASELLLLECHDIYYCVRHWLWTLQ</sequence>
<dbReference type="Pfam" id="PF14291">
    <property type="entry name" value="DUF4371"/>
    <property type="match status" value="1"/>
</dbReference>
<dbReference type="PANTHER" id="PTHR11697:SF230">
    <property type="entry name" value="ZINC FINGER, MYM DOMAIN CONTAINING 1"/>
    <property type="match status" value="1"/>
</dbReference>
<reference evidence="2 3" key="1">
    <citation type="journal article" date="2018" name="Nat. Genet.">
        <title>The Rosa genome provides new insights in the design of modern roses.</title>
        <authorList>
            <person name="Bendahmane M."/>
        </authorList>
    </citation>
    <scope>NUCLEOTIDE SEQUENCE [LARGE SCALE GENOMIC DNA]</scope>
    <source>
        <strain evidence="3">cv. Old Blush</strain>
    </source>
</reference>
<proteinExistence type="predicted"/>
<dbReference type="SUPFAM" id="SSF53098">
    <property type="entry name" value="Ribonuclease H-like"/>
    <property type="match status" value="1"/>
</dbReference>
<organism evidence="2 3">
    <name type="scientific">Rosa chinensis</name>
    <name type="common">China rose</name>
    <dbReference type="NCBI Taxonomy" id="74649"/>
    <lineage>
        <taxon>Eukaryota</taxon>
        <taxon>Viridiplantae</taxon>
        <taxon>Streptophyta</taxon>
        <taxon>Embryophyta</taxon>
        <taxon>Tracheophyta</taxon>
        <taxon>Spermatophyta</taxon>
        <taxon>Magnoliopsida</taxon>
        <taxon>eudicotyledons</taxon>
        <taxon>Gunneridae</taxon>
        <taxon>Pentapetalae</taxon>
        <taxon>rosids</taxon>
        <taxon>fabids</taxon>
        <taxon>Rosales</taxon>
        <taxon>Rosaceae</taxon>
        <taxon>Rosoideae</taxon>
        <taxon>Rosoideae incertae sedis</taxon>
        <taxon>Rosa</taxon>
    </lineage>
</organism>
<dbReference type="EMBL" id="PDCK01000043">
    <property type="protein sequence ID" value="PRQ33884.1"/>
    <property type="molecule type" value="Genomic_DNA"/>
</dbReference>
<dbReference type="InterPro" id="IPR012337">
    <property type="entry name" value="RNaseH-like_sf"/>
</dbReference>
<dbReference type="AlphaFoldDB" id="A0A2P6QI88"/>
<name>A0A2P6QI88_ROSCH</name>
<dbReference type="SMART" id="SM00597">
    <property type="entry name" value="ZnF_TTF"/>
    <property type="match status" value="1"/>
</dbReference>
<dbReference type="Gramene" id="PRQ33884">
    <property type="protein sequence ID" value="PRQ33884"/>
    <property type="gene ID" value="RchiOBHm_Chr5g0062621"/>
</dbReference>
<dbReference type="Proteomes" id="UP000238479">
    <property type="component" value="Chromosome 5"/>
</dbReference>
<dbReference type="InterPro" id="IPR025398">
    <property type="entry name" value="DUF4371"/>
</dbReference>